<proteinExistence type="predicted"/>
<protein>
    <submittedName>
        <fullName evidence="2">Uncharacterized protein</fullName>
    </submittedName>
</protein>
<dbReference type="AlphaFoldDB" id="A0A401TC75"/>
<accession>A0A401TC75</accession>
<sequence>MSRHSVLLHSPFAEDKQLDPLPEEEEEEEVLSEIRNLPLDIFRERLKLYRSCVLSV</sequence>
<reference evidence="2 3" key="1">
    <citation type="journal article" date="2018" name="Nat. Ecol. Evol.">
        <title>Shark genomes provide insights into elasmobranch evolution and the origin of vertebrates.</title>
        <authorList>
            <person name="Hara Y"/>
            <person name="Yamaguchi K"/>
            <person name="Onimaru K"/>
            <person name="Kadota M"/>
            <person name="Koyanagi M"/>
            <person name="Keeley SD"/>
            <person name="Tatsumi K"/>
            <person name="Tanaka K"/>
            <person name="Motone F"/>
            <person name="Kageyama Y"/>
            <person name="Nozu R"/>
            <person name="Adachi N"/>
            <person name="Nishimura O"/>
            <person name="Nakagawa R"/>
            <person name="Tanegashima C"/>
            <person name="Kiyatake I"/>
            <person name="Matsumoto R"/>
            <person name="Murakumo K"/>
            <person name="Nishida K"/>
            <person name="Terakita A"/>
            <person name="Kuratani S"/>
            <person name="Sato K"/>
            <person name="Hyodo S Kuraku.S."/>
        </authorList>
    </citation>
    <scope>NUCLEOTIDE SEQUENCE [LARGE SCALE GENOMIC DNA]</scope>
</reference>
<keyword evidence="3" id="KW-1185">Reference proteome</keyword>
<evidence type="ECO:0000256" key="1">
    <source>
        <dbReference type="SAM" id="MobiDB-lite"/>
    </source>
</evidence>
<name>A0A401TC75_CHIPU</name>
<comment type="caution">
    <text evidence="2">The sequence shown here is derived from an EMBL/GenBank/DDBJ whole genome shotgun (WGS) entry which is preliminary data.</text>
</comment>
<evidence type="ECO:0000313" key="3">
    <source>
        <dbReference type="Proteomes" id="UP000287033"/>
    </source>
</evidence>
<gene>
    <name evidence="2" type="ORF">chiPu_0023977</name>
</gene>
<dbReference type="Proteomes" id="UP000287033">
    <property type="component" value="Unassembled WGS sequence"/>
</dbReference>
<dbReference type="EMBL" id="BEZZ01030372">
    <property type="protein sequence ID" value="GCC40266.1"/>
    <property type="molecule type" value="Genomic_DNA"/>
</dbReference>
<feature type="non-terminal residue" evidence="2">
    <location>
        <position position="56"/>
    </location>
</feature>
<evidence type="ECO:0000313" key="2">
    <source>
        <dbReference type="EMBL" id="GCC40266.1"/>
    </source>
</evidence>
<feature type="region of interest" description="Disordered" evidence="1">
    <location>
        <begin position="1"/>
        <end position="25"/>
    </location>
</feature>
<organism evidence="2 3">
    <name type="scientific">Chiloscyllium punctatum</name>
    <name type="common">Brownbanded bambooshark</name>
    <name type="synonym">Hemiscyllium punctatum</name>
    <dbReference type="NCBI Taxonomy" id="137246"/>
    <lineage>
        <taxon>Eukaryota</taxon>
        <taxon>Metazoa</taxon>
        <taxon>Chordata</taxon>
        <taxon>Craniata</taxon>
        <taxon>Vertebrata</taxon>
        <taxon>Chondrichthyes</taxon>
        <taxon>Elasmobranchii</taxon>
        <taxon>Galeomorphii</taxon>
        <taxon>Galeoidea</taxon>
        <taxon>Orectolobiformes</taxon>
        <taxon>Hemiscylliidae</taxon>
        <taxon>Chiloscyllium</taxon>
    </lineage>
</organism>